<dbReference type="PANTHER" id="PTHR21683:SF3">
    <property type="entry name" value="CILIA AND FLAGELLA ASSOCIATED PROTEIN 100"/>
    <property type="match status" value="1"/>
</dbReference>
<proteinExistence type="predicted"/>
<dbReference type="PANTHER" id="PTHR21683">
    <property type="entry name" value="COILED-COIL DOMAIN-CONTAINING PROTEIN 42 LIKE-2-LIKE-RELATED"/>
    <property type="match status" value="1"/>
</dbReference>
<dbReference type="KEGG" id="tnl:113497483"/>
<protein>
    <submittedName>
        <fullName evidence="3">Uncharacterized protein LOC113497483</fullName>
    </submittedName>
</protein>
<evidence type="ECO:0000313" key="2">
    <source>
        <dbReference type="Proteomes" id="UP000322000"/>
    </source>
</evidence>
<name>A0A7E5VWY5_TRINI</name>
<keyword evidence="2" id="KW-1185">Reference proteome</keyword>
<sequence>MDEPFTVCDVDPEFFKIVEGRPIRSHYDIKVFMKHLRKILMFRADCAYLKDELIQIDARMILEQEQYEAIEAAFQDAEANFVTFAAESYKEAKYMQHLAEQKYQELEAMTEQLEAISFEFHKLKNGVSSTVATYENLMRYKRFLNTVSPDWWREQYEDICKQGNELCSKFYLSLEVEQVESVSDYKKSALALATLPPELYFKKPSELSTILEEISSQCLNYMEIETYFSTYFARVNKYKKQYTEYINAECADIQGIIEMLTDKIKFSEERKEDCKSTFEKLVENQFQRLVASYETKKLFNCLQYVHTRVIGVMVDPKDTMESLTQDLEGWYYDLCTKMDDLNLEVVKEAQRQIFSEDIRVMRKASDAERLLKEYRTLCKSLYKSFEPPKRKNTKTRK</sequence>
<dbReference type="GeneID" id="113497483"/>
<evidence type="ECO:0000313" key="3">
    <source>
        <dbReference type="RefSeq" id="XP_026732848.1"/>
    </source>
</evidence>
<dbReference type="RefSeq" id="XP_026732848.1">
    <property type="nucleotide sequence ID" value="XM_026877047.1"/>
</dbReference>
<evidence type="ECO:0000256" key="1">
    <source>
        <dbReference type="SAM" id="Coils"/>
    </source>
</evidence>
<organism evidence="2 3">
    <name type="scientific">Trichoplusia ni</name>
    <name type="common">Cabbage looper</name>
    <dbReference type="NCBI Taxonomy" id="7111"/>
    <lineage>
        <taxon>Eukaryota</taxon>
        <taxon>Metazoa</taxon>
        <taxon>Ecdysozoa</taxon>
        <taxon>Arthropoda</taxon>
        <taxon>Hexapoda</taxon>
        <taxon>Insecta</taxon>
        <taxon>Pterygota</taxon>
        <taxon>Neoptera</taxon>
        <taxon>Endopterygota</taxon>
        <taxon>Lepidoptera</taxon>
        <taxon>Glossata</taxon>
        <taxon>Ditrysia</taxon>
        <taxon>Noctuoidea</taxon>
        <taxon>Noctuidae</taxon>
        <taxon>Plusiinae</taxon>
        <taxon>Trichoplusia</taxon>
    </lineage>
</organism>
<feature type="coiled-coil region" evidence="1">
    <location>
        <begin position="60"/>
        <end position="116"/>
    </location>
</feature>
<dbReference type="Proteomes" id="UP000322000">
    <property type="component" value="Chromosome 9"/>
</dbReference>
<accession>A0A7E5VWY5</accession>
<reference evidence="3" key="1">
    <citation type="submission" date="2025-08" db="UniProtKB">
        <authorList>
            <consortium name="RefSeq"/>
        </authorList>
    </citation>
    <scope>IDENTIFICATION</scope>
</reference>
<dbReference type="OrthoDB" id="10264063at2759"/>
<keyword evidence="1" id="KW-0175">Coiled coil</keyword>
<dbReference type="InterPro" id="IPR051147">
    <property type="entry name" value="CFAP_domain-containing"/>
</dbReference>
<gene>
    <name evidence="3" type="primary">LOC113497483</name>
</gene>
<dbReference type="InParanoid" id="A0A7E5VWY5"/>
<dbReference type="AlphaFoldDB" id="A0A7E5VWY5"/>